<dbReference type="GO" id="GO:0004519">
    <property type="term" value="F:endonuclease activity"/>
    <property type="evidence" value="ECO:0007669"/>
    <property type="project" value="UniProtKB-KW"/>
</dbReference>
<keyword evidence="7" id="KW-1185">Reference proteome</keyword>
<evidence type="ECO:0000256" key="2">
    <source>
        <dbReference type="ARBA" id="ARBA00022695"/>
    </source>
</evidence>
<dbReference type="OrthoDB" id="1933708at2759"/>
<evidence type="ECO:0000313" key="8">
    <source>
        <dbReference type="RefSeq" id="XP_018815893.1"/>
    </source>
</evidence>
<proteinExistence type="predicted"/>
<evidence type="ECO:0000256" key="6">
    <source>
        <dbReference type="ARBA" id="ARBA00022918"/>
    </source>
</evidence>
<keyword evidence="3" id="KW-0540">Nuclease</keyword>
<dbReference type="AlphaFoldDB" id="A0A2I4E911"/>
<dbReference type="PANTHER" id="PTHR35046">
    <property type="entry name" value="ZINC KNUCKLE (CCHC-TYPE) FAMILY PROTEIN"/>
    <property type="match status" value="1"/>
</dbReference>
<accession>A0A2I4E911</accession>
<dbReference type="RefSeq" id="XP_018815893.1">
    <property type="nucleotide sequence ID" value="XM_018960348.1"/>
</dbReference>
<keyword evidence="5" id="KW-0378">Hydrolase</keyword>
<keyword evidence="1" id="KW-0808">Transferase</keyword>
<dbReference type="InterPro" id="IPR036397">
    <property type="entry name" value="RNaseH_sf"/>
</dbReference>
<dbReference type="InterPro" id="IPR012337">
    <property type="entry name" value="RNaseH-like_sf"/>
</dbReference>
<dbReference type="GeneID" id="108987428"/>
<keyword evidence="2" id="KW-0548">Nucleotidyltransferase</keyword>
<name>A0A2I4E911_JUGRE</name>
<dbReference type="PANTHER" id="PTHR35046:SF26">
    <property type="entry name" value="RNA-DIRECTED DNA POLYMERASE"/>
    <property type="match status" value="1"/>
</dbReference>
<evidence type="ECO:0000256" key="5">
    <source>
        <dbReference type="ARBA" id="ARBA00022801"/>
    </source>
</evidence>
<sequence length="215" mass="25680">MEFFAIIQSLKYWRHYLVQREFILIIDHEALKYINGHHKLSRRHTKWVAYLQEFTFSLRHQSRSLNRVADTLSRPTLFLTSMSTRVARFEVFSDMYATDPSFVRIFRELCIPDRLLRQQIINEFPLWVRHPLPVPKALWFDVSMDFVLGLPQTQRSMDSVLVVVDRFFKMAHFVACRITMDAARIAHLYFKEIVCLHSVPQSVTSNRDIKFMSYF</sequence>
<dbReference type="GO" id="GO:0003676">
    <property type="term" value="F:nucleic acid binding"/>
    <property type="evidence" value="ECO:0007669"/>
    <property type="project" value="InterPro"/>
</dbReference>
<evidence type="ECO:0000256" key="3">
    <source>
        <dbReference type="ARBA" id="ARBA00022722"/>
    </source>
</evidence>
<dbReference type="KEGG" id="jre:108987428"/>
<evidence type="ECO:0000256" key="4">
    <source>
        <dbReference type="ARBA" id="ARBA00022759"/>
    </source>
</evidence>
<dbReference type="SUPFAM" id="SSF53098">
    <property type="entry name" value="Ribonuclease H-like"/>
    <property type="match status" value="1"/>
</dbReference>
<dbReference type="InterPro" id="IPR043502">
    <property type="entry name" value="DNA/RNA_pol_sf"/>
</dbReference>
<dbReference type="GO" id="GO:0003964">
    <property type="term" value="F:RNA-directed DNA polymerase activity"/>
    <property type="evidence" value="ECO:0007669"/>
    <property type="project" value="UniProtKB-KW"/>
</dbReference>
<dbReference type="Gramene" id="Jr07_07160_p1">
    <property type="protein sequence ID" value="cds.Jr07_07160_p1"/>
    <property type="gene ID" value="Jr07_07160"/>
</dbReference>
<dbReference type="InterPro" id="IPR041373">
    <property type="entry name" value="RT_RNaseH"/>
</dbReference>
<gene>
    <name evidence="8" type="primary">LOC108987428</name>
</gene>
<evidence type="ECO:0000313" key="7">
    <source>
        <dbReference type="Proteomes" id="UP000235220"/>
    </source>
</evidence>
<dbReference type="SUPFAM" id="SSF56672">
    <property type="entry name" value="DNA/RNA polymerases"/>
    <property type="match status" value="1"/>
</dbReference>
<protein>
    <submittedName>
        <fullName evidence="8">Uncharacterized protein LOC108987428</fullName>
    </submittedName>
</protein>
<dbReference type="STRING" id="51240.A0A2I4E911"/>
<reference evidence="8" key="1">
    <citation type="submission" date="2025-08" db="UniProtKB">
        <authorList>
            <consortium name="RefSeq"/>
        </authorList>
    </citation>
    <scope>IDENTIFICATION</scope>
    <source>
        <tissue evidence="8">Leaves</tissue>
    </source>
</reference>
<keyword evidence="4" id="KW-0255">Endonuclease</keyword>
<dbReference type="GO" id="GO:0016787">
    <property type="term" value="F:hydrolase activity"/>
    <property type="evidence" value="ECO:0007669"/>
    <property type="project" value="UniProtKB-KW"/>
</dbReference>
<keyword evidence="6" id="KW-0695">RNA-directed DNA polymerase</keyword>
<dbReference type="Proteomes" id="UP000235220">
    <property type="component" value="Chromosome 7"/>
</dbReference>
<dbReference type="Pfam" id="PF17917">
    <property type="entry name" value="RT_RNaseH"/>
    <property type="match status" value="1"/>
</dbReference>
<organism evidence="7 8">
    <name type="scientific">Juglans regia</name>
    <name type="common">English walnut</name>
    <dbReference type="NCBI Taxonomy" id="51240"/>
    <lineage>
        <taxon>Eukaryota</taxon>
        <taxon>Viridiplantae</taxon>
        <taxon>Streptophyta</taxon>
        <taxon>Embryophyta</taxon>
        <taxon>Tracheophyta</taxon>
        <taxon>Spermatophyta</taxon>
        <taxon>Magnoliopsida</taxon>
        <taxon>eudicotyledons</taxon>
        <taxon>Gunneridae</taxon>
        <taxon>Pentapetalae</taxon>
        <taxon>rosids</taxon>
        <taxon>fabids</taxon>
        <taxon>Fagales</taxon>
        <taxon>Juglandaceae</taxon>
        <taxon>Juglans</taxon>
    </lineage>
</organism>
<evidence type="ECO:0000256" key="1">
    <source>
        <dbReference type="ARBA" id="ARBA00022679"/>
    </source>
</evidence>
<dbReference type="Gene3D" id="3.30.420.10">
    <property type="entry name" value="Ribonuclease H-like superfamily/Ribonuclease H"/>
    <property type="match status" value="1"/>
</dbReference>